<dbReference type="AlphaFoldDB" id="A0A0F8ZQV6"/>
<organism evidence="1">
    <name type="scientific">marine sediment metagenome</name>
    <dbReference type="NCBI Taxonomy" id="412755"/>
    <lineage>
        <taxon>unclassified sequences</taxon>
        <taxon>metagenomes</taxon>
        <taxon>ecological metagenomes</taxon>
    </lineage>
</organism>
<gene>
    <name evidence="1" type="ORF">LCGC14_2664820</name>
</gene>
<reference evidence="1" key="1">
    <citation type="journal article" date="2015" name="Nature">
        <title>Complex archaea that bridge the gap between prokaryotes and eukaryotes.</title>
        <authorList>
            <person name="Spang A."/>
            <person name="Saw J.H."/>
            <person name="Jorgensen S.L."/>
            <person name="Zaremba-Niedzwiedzka K."/>
            <person name="Martijn J."/>
            <person name="Lind A.E."/>
            <person name="van Eijk R."/>
            <person name="Schleper C."/>
            <person name="Guy L."/>
            <person name="Ettema T.J."/>
        </authorList>
    </citation>
    <scope>NUCLEOTIDE SEQUENCE</scope>
</reference>
<dbReference type="EMBL" id="LAZR01046569">
    <property type="protein sequence ID" value="KKK96233.1"/>
    <property type="molecule type" value="Genomic_DNA"/>
</dbReference>
<sequence>MTLSELTNDPDFQSLPPDKQRELRSEFFHKFMATDEDFLSLPPSRQAVIKADAIGERVLREQPSTIQKLIQPGGLFSPESTGIVGGGITGAII</sequence>
<proteinExistence type="predicted"/>
<feature type="non-terminal residue" evidence="1">
    <location>
        <position position="93"/>
    </location>
</feature>
<protein>
    <submittedName>
        <fullName evidence="1">Uncharacterized protein</fullName>
    </submittedName>
</protein>
<accession>A0A0F8ZQV6</accession>
<evidence type="ECO:0000313" key="1">
    <source>
        <dbReference type="EMBL" id="KKK96233.1"/>
    </source>
</evidence>
<name>A0A0F8ZQV6_9ZZZZ</name>
<comment type="caution">
    <text evidence="1">The sequence shown here is derived from an EMBL/GenBank/DDBJ whole genome shotgun (WGS) entry which is preliminary data.</text>
</comment>